<name>A0ABS0Y7Q6_9HYPH</name>
<evidence type="ECO:0000313" key="1">
    <source>
        <dbReference type="EMBL" id="MBJ6128335.1"/>
    </source>
</evidence>
<evidence type="ECO:0000313" key="2">
    <source>
        <dbReference type="Proteomes" id="UP000620670"/>
    </source>
</evidence>
<dbReference type="RefSeq" id="WP_199051605.1">
    <property type="nucleotide sequence ID" value="NZ_JAELXT010000046.1"/>
</dbReference>
<keyword evidence="2" id="KW-1185">Reference proteome</keyword>
<proteinExistence type="predicted"/>
<dbReference type="Proteomes" id="UP000620670">
    <property type="component" value="Unassembled WGS sequence"/>
</dbReference>
<organism evidence="1 2">
    <name type="scientific">Microvirga splendida</name>
    <dbReference type="NCBI Taxonomy" id="2795727"/>
    <lineage>
        <taxon>Bacteria</taxon>
        <taxon>Pseudomonadati</taxon>
        <taxon>Pseudomonadota</taxon>
        <taxon>Alphaproteobacteria</taxon>
        <taxon>Hyphomicrobiales</taxon>
        <taxon>Methylobacteriaceae</taxon>
        <taxon>Microvirga</taxon>
    </lineage>
</organism>
<accession>A0ABS0Y7Q6</accession>
<comment type="caution">
    <text evidence="1">The sequence shown here is derived from an EMBL/GenBank/DDBJ whole genome shotgun (WGS) entry which is preliminary data.</text>
</comment>
<sequence>MGVLQIIALLSLQSSNVSMLDGGRHRSLPDRPARALAPPGAVSARVSRFIVSIYQGDEA</sequence>
<dbReference type="EMBL" id="JAELXT010000046">
    <property type="protein sequence ID" value="MBJ6128335.1"/>
    <property type="molecule type" value="Genomic_DNA"/>
</dbReference>
<protein>
    <submittedName>
        <fullName evidence="1">Uncharacterized protein</fullName>
    </submittedName>
</protein>
<reference evidence="2" key="1">
    <citation type="submission" date="2020-12" db="EMBL/GenBank/DDBJ databases">
        <title>Hymenobacter sp.</title>
        <authorList>
            <person name="Kim M.K."/>
        </authorList>
    </citation>
    <scope>NUCLEOTIDE SEQUENCE [LARGE SCALE GENOMIC DNA]</scope>
    <source>
        <strain evidence="2">BT325</strain>
    </source>
</reference>
<gene>
    <name evidence="1" type="ORF">JAO75_23325</name>
</gene>